<sequence>MGFGSGESRFVRESQSIIEESQGLMSASRAGQLVPDQAPCSTGKRDTAKAAGKSSSSFPSSLPFTDLRLLIVAGFVLARLSKFLSQLTDPLLMKAMCAQGIQAGHQDDDKQN</sequence>
<feature type="region of interest" description="Disordered" evidence="1">
    <location>
        <begin position="21"/>
        <end position="62"/>
    </location>
</feature>
<keyword evidence="3" id="KW-1185">Reference proteome</keyword>
<reference evidence="2 3" key="1">
    <citation type="submission" date="2019-02" db="EMBL/GenBank/DDBJ databases">
        <title>Deep-cultivation of Planctomycetes and their phenomic and genomic characterization uncovers novel biology.</title>
        <authorList>
            <person name="Wiegand S."/>
            <person name="Jogler M."/>
            <person name="Boedeker C."/>
            <person name="Pinto D."/>
            <person name="Vollmers J."/>
            <person name="Rivas-Marin E."/>
            <person name="Kohn T."/>
            <person name="Peeters S.H."/>
            <person name="Heuer A."/>
            <person name="Rast P."/>
            <person name="Oberbeckmann S."/>
            <person name="Bunk B."/>
            <person name="Jeske O."/>
            <person name="Meyerdierks A."/>
            <person name="Storesund J.E."/>
            <person name="Kallscheuer N."/>
            <person name="Luecker S."/>
            <person name="Lage O.M."/>
            <person name="Pohl T."/>
            <person name="Merkel B.J."/>
            <person name="Hornburger P."/>
            <person name="Mueller R.-W."/>
            <person name="Bruemmer F."/>
            <person name="Labrenz M."/>
            <person name="Spormann A.M."/>
            <person name="Op den Camp H."/>
            <person name="Overmann J."/>
            <person name="Amann R."/>
            <person name="Jetten M.S.M."/>
            <person name="Mascher T."/>
            <person name="Medema M.H."/>
            <person name="Devos D.P."/>
            <person name="Kaster A.-K."/>
            <person name="Ovreas L."/>
            <person name="Rohde M."/>
            <person name="Galperin M.Y."/>
            <person name="Jogler C."/>
        </authorList>
    </citation>
    <scope>NUCLEOTIDE SEQUENCE [LARGE SCALE GENOMIC DNA]</scope>
    <source>
        <strain evidence="2 3">SV_7m_r</strain>
    </source>
</reference>
<dbReference type="Proteomes" id="UP000315003">
    <property type="component" value="Chromosome"/>
</dbReference>
<evidence type="ECO:0000313" key="2">
    <source>
        <dbReference type="EMBL" id="QDT62160.1"/>
    </source>
</evidence>
<evidence type="ECO:0000256" key="1">
    <source>
        <dbReference type="SAM" id="MobiDB-lite"/>
    </source>
</evidence>
<protein>
    <submittedName>
        <fullName evidence="2">Uncharacterized protein</fullName>
    </submittedName>
</protein>
<evidence type="ECO:0000313" key="3">
    <source>
        <dbReference type="Proteomes" id="UP000315003"/>
    </source>
</evidence>
<name>A0A517T1B2_9BACT</name>
<gene>
    <name evidence="2" type="ORF">SV7mr_47070</name>
</gene>
<accession>A0A517T1B2</accession>
<dbReference type="AlphaFoldDB" id="A0A517T1B2"/>
<organism evidence="2 3">
    <name type="scientific">Stieleria bergensis</name>
    <dbReference type="NCBI Taxonomy" id="2528025"/>
    <lineage>
        <taxon>Bacteria</taxon>
        <taxon>Pseudomonadati</taxon>
        <taxon>Planctomycetota</taxon>
        <taxon>Planctomycetia</taxon>
        <taxon>Pirellulales</taxon>
        <taxon>Pirellulaceae</taxon>
        <taxon>Stieleria</taxon>
    </lineage>
</organism>
<dbReference type="EMBL" id="CP036272">
    <property type="protein sequence ID" value="QDT62160.1"/>
    <property type="molecule type" value="Genomic_DNA"/>
</dbReference>
<proteinExistence type="predicted"/>